<name>A0ACC3AKW1_9EURO</name>
<evidence type="ECO:0000313" key="1">
    <source>
        <dbReference type="EMBL" id="KAJ9664678.1"/>
    </source>
</evidence>
<comment type="caution">
    <text evidence="1">The sequence shown here is derived from an EMBL/GenBank/DDBJ whole genome shotgun (WGS) entry which is preliminary data.</text>
</comment>
<dbReference type="Proteomes" id="UP001172386">
    <property type="component" value="Unassembled WGS sequence"/>
</dbReference>
<reference evidence="1" key="1">
    <citation type="submission" date="2022-10" db="EMBL/GenBank/DDBJ databases">
        <title>Culturing micro-colonial fungi from biological soil crusts in the Mojave desert and describing Neophaeococcomyces mojavensis, and introducing the new genera and species Taxawa tesnikishii.</title>
        <authorList>
            <person name="Kurbessoian T."/>
            <person name="Stajich J.E."/>
        </authorList>
    </citation>
    <scope>NUCLEOTIDE SEQUENCE</scope>
    <source>
        <strain evidence="1">JES_112</strain>
    </source>
</reference>
<dbReference type="EMBL" id="JAPDRQ010000001">
    <property type="protein sequence ID" value="KAJ9664678.1"/>
    <property type="molecule type" value="Genomic_DNA"/>
</dbReference>
<sequence length="518" mass="57679">MGKDTVKDLAAKLFLHEDIVKDNLKTDVFKFLHGHTGSDEQSIVLDKDVLTLLTEEFIDTQAGREYFEHSPETKEWDHKCPREEAIQHLTGLIRLWQKNKKKTVKKNDVGFMLNNPKPLASPPINKTGHMTMKSLESAIPLPDEDRSSVTNWSQKSNLPIIRRDTVETEDMYGPLSDIPYRADREQTEETEDPELPDAADILAMPSSPQRRVESPTVEAMSEEPDEEDEPTTLASVIAAFQVPRPPRTPMRLAAGHNNLGLPSPPITGRKRTHDESASETGDEQEDANTSTGARSKQIRHAFTHVNETPKLPAIHTESAEQAQTTSATGLGIAANTSAIPTMPPPPTTARQADSASFSYNIQSTTFEQHAPVAPPFLGSSAVTAPTSSAPPTPISPTETLAATRTSAPTITILPQHPEPHDQCLSRPFRDTARSEFHNKQPKFSRLELFKILDYLHEYRQAAVSSRGFQHKSHAERKKQLEETKRVLTYLRNDVEDRIEYLDEAYLGDDAGEDSKMHG</sequence>
<proteinExistence type="predicted"/>
<evidence type="ECO:0000313" key="2">
    <source>
        <dbReference type="Proteomes" id="UP001172386"/>
    </source>
</evidence>
<accession>A0ACC3AKW1</accession>
<gene>
    <name evidence="1" type="ORF">H2198_000024</name>
</gene>
<protein>
    <submittedName>
        <fullName evidence="1">Uncharacterized protein</fullName>
    </submittedName>
</protein>
<keyword evidence="2" id="KW-1185">Reference proteome</keyword>
<organism evidence="1 2">
    <name type="scientific">Neophaeococcomyces mojaviensis</name>
    <dbReference type="NCBI Taxonomy" id="3383035"/>
    <lineage>
        <taxon>Eukaryota</taxon>
        <taxon>Fungi</taxon>
        <taxon>Dikarya</taxon>
        <taxon>Ascomycota</taxon>
        <taxon>Pezizomycotina</taxon>
        <taxon>Eurotiomycetes</taxon>
        <taxon>Chaetothyriomycetidae</taxon>
        <taxon>Chaetothyriales</taxon>
        <taxon>Chaetothyriales incertae sedis</taxon>
        <taxon>Neophaeococcomyces</taxon>
    </lineage>
</organism>